<dbReference type="HOGENOM" id="CLU_1954521_0_0_1"/>
<evidence type="ECO:0000256" key="3">
    <source>
        <dbReference type="ARBA" id="ARBA00022833"/>
    </source>
</evidence>
<evidence type="ECO:0000259" key="5">
    <source>
        <dbReference type="PROSITE" id="PS50178"/>
    </source>
</evidence>
<protein>
    <recommendedName>
        <fullName evidence="5">FYVE-type domain-containing protein</fullName>
    </recommendedName>
</protein>
<evidence type="ECO:0000313" key="6">
    <source>
        <dbReference type="EMBL" id="EED92729.1"/>
    </source>
</evidence>
<evidence type="ECO:0000313" key="7">
    <source>
        <dbReference type="Proteomes" id="UP000001449"/>
    </source>
</evidence>
<evidence type="ECO:0000256" key="4">
    <source>
        <dbReference type="PROSITE-ProRule" id="PRU00091"/>
    </source>
</evidence>
<dbReference type="Gene3D" id="3.30.40.10">
    <property type="entry name" value="Zinc/RING finger domain, C3HC4 (zinc finger)"/>
    <property type="match status" value="1"/>
</dbReference>
<sequence length="129" mass="13744">PPWVGFDEDSTCACCASLFTWASTSNTEAQAARDKHNCRSCGGLVCDPCSKKRVPIPAIGLTCPVRVCDRCYNGWGTLFGGGTSDDKVNKAGVLSQSNEVVSKKKSSTQSRRSQVVDELASRIPSAVNL</sequence>
<dbReference type="SMART" id="SM00064">
    <property type="entry name" value="FYVE"/>
    <property type="match status" value="1"/>
</dbReference>
<dbReference type="RefSeq" id="XP_002289192.1">
    <property type="nucleotide sequence ID" value="XM_002289156.1"/>
</dbReference>
<keyword evidence="2 4" id="KW-0863">Zinc-finger</keyword>
<dbReference type="InterPro" id="IPR017455">
    <property type="entry name" value="Znf_FYVE-rel"/>
</dbReference>
<keyword evidence="7" id="KW-1185">Reference proteome</keyword>
<dbReference type="STRING" id="35128.B8C171"/>
<dbReference type="GeneID" id="7447443"/>
<feature type="non-terminal residue" evidence="6">
    <location>
        <position position="1"/>
    </location>
</feature>
<feature type="domain" description="FYVE-type" evidence="5">
    <location>
        <begin position="6"/>
        <end position="76"/>
    </location>
</feature>
<keyword evidence="3" id="KW-0862">Zinc</keyword>
<dbReference type="eggNOG" id="KOG2088">
    <property type="taxonomic scope" value="Eukaryota"/>
</dbReference>
<dbReference type="InterPro" id="IPR000306">
    <property type="entry name" value="Znf_FYVE"/>
</dbReference>
<name>B8C171_THAPS</name>
<dbReference type="PROSITE" id="PS50178">
    <property type="entry name" value="ZF_FYVE"/>
    <property type="match status" value="1"/>
</dbReference>
<proteinExistence type="predicted"/>
<dbReference type="PaxDb" id="35128-Thaps262068"/>
<accession>B8C171</accession>
<evidence type="ECO:0000256" key="2">
    <source>
        <dbReference type="ARBA" id="ARBA00022771"/>
    </source>
</evidence>
<reference evidence="6 7" key="2">
    <citation type="journal article" date="2008" name="Nature">
        <title>The Phaeodactylum genome reveals the evolutionary history of diatom genomes.</title>
        <authorList>
            <person name="Bowler C."/>
            <person name="Allen A.E."/>
            <person name="Badger J.H."/>
            <person name="Grimwood J."/>
            <person name="Jabbari K."/>
            <person name="Kuo A."/>
            <person name="Maheswari U."/>
            <person name="Martens C."/>
            <person name="Maumus F."/>
            <person name="Otillar R.P."/>
            <person name="Rayko E."/>
            <person name="Salamov A."/>
            <person name="Vandepoele K."/>
            <person name="Beszteri B."/>
            <person name="Gruber A."/>
            <person name="Heijde M."/>
            <person name="Katinka M."/>
            <person name="Mock T."/>
            <person name="Valentin K."/>
            <person name="Verret F."/>
            <person name="Berges J.A."/>
            <person name="Brownlee C."/>
            <person name="Cadoret J.P."/>
            <person name="Chiovitti A."/>
            <person name="Choi C.J."/>
            <person name="Coesel S."/>
            <person name="De Martino A."/>
            <person name="Detter J.C."/>
            <person name="Durkin C."/>
            <person name="Falciatore A."/>
            <person name="Fournet J."/>
            <person name="Haruta M."/>
            <person name="Huysman M.J."/>
            <person name="Jenkins B.D."/>
            <person name="Jiroutova K."/>
            <person name="Jorgensen R.E."/>
            <person name="Joubert Y."/>
            <person name="Kaplan A."/>
            <person name="Kroger N."/>
            <person name="Kroth P.G."/>
            <person name="La Roche J."/>
            <person name="Lindquist E."/>
            <person name="Lommer M."/>
            <person name="Martin-Jezequel V."/>
            <person name="Lopez P.J."/>
            <person name="Lucas S."/>
            <person name="Mangogna M."/>
            <person name="McGinnis K."/>
            <person name="Medlin L.K."/>
            <person name="Montsant A."/>
            <person name="Oudot-Le Secq M.P."/>
            <person name="Napoli C."/>
            <person name="Obornik M."/>
            <person name="Parker M.S."/>
            <person name="Petit J.L."/>
            <person name="Porcel B.M."/>
            <person name="Poulsen N."/>
            <person name="Robison M."/>
            <person name="Rychlewski L."/>
            <person name="Rynearson T.A."/>
            <person name="Schmutz J."/>
            <person name="Shapiro H."/>
            <person name="Siaut M."/>
            <person name="Stanley M."/>
            <person name="Sussman M.R."/>
            <person name="Taylor A.R."/>
            <person name="Vardi A."/>
            <person name="von Dassow P."/>
            <person name="Vyverman W."/>
            <person name="Willis A."/>
            <person name="Wyrwicz L.S."/>
            <person name="Rokhsar D.S."/>
            <person name="Weissenbach J."/>
            <person name="Armbrust E.V."/>
            <person name="Green B.R."/>
            <person name="Van de Peer Y."/>
            <person name="Grigoriev I.V."/>
        </authorList>
    </citation>
    <scope>NUCLEOTIDE SEQUENCE [LARGE SCALE GENOMIC DNA]</scope>
    <source>
        <strain evidence="6 7">CCMP1335</strain>
    </source>
</reference>
<keyword evidence="1" id="KW-0479">Metal-binding</keyword>
<evidence type="ECO:0000256" key="1">
    <source>
        <dbReference type="ARBA" id="ARBA00022723"/>
    </source>
</evidence>
<dbReference type="KEGG" id="tps:THAPSDRAFT_262068"/>
<organism evidence="6 7">
    <name type="scientific">Thalassiosira pseudonana</name>
    <name type="common">Marine diatom</name>
    <name type="synonym">Cyclotella nana</name>
    <dbReference type="NCBI Taxonomy" id="35128"/>
    <lineage>
        <taxon>Eukaryota</taxon>
        <taxon>Sar</taxon>
        <taxon>Stramenopiles</taxon>
        <taxon>Ochrophyta</taxon>
        <taxon>Bacillariophyta</taxon>
        <taxon>Coscinodiscophyceae</taxon>
        <taxon>Thalassiosirophycidae</taxon>
        <taxon>Thalassiosirales</taxon>
        <taxon>Thalassiosiraceae</taxon>
        <taxon>Thalassiosira</taxon>
    </lineage>
</organism>
<dbReference type="Proteomes" id="UP000001449">
    <property type="component" value="Chromosome 4"/>
</dbReference>
<dbReference type="InParanoid" id="B8C171"/>
<dbReference type="EMBL" id="CM000641">
    <property type="protein sequence ID" value="EED92729.1"/>
    <property type="molecule type" value="Genomic_DNA"/>
</dbReference>
<dbReference type="InterPro" id="IPR011011">
    <property type="entry name" value="Znf_FYVE_PHD"/>
</dbReference>
<reference evidence="6 7" key="1">
    <citation type="journal article" date="2004" name="Science">
        <title>The genome of the diatom Thalassiosira pseudonana: ecology, evolution, and metabolism.</title>
        <authorList>
            <person name="Armbrust E.V."/>
            <person name="Berges J.A."/>
            <person name="Bowler C."/>
            <person name="Green B.R."/>
            <person name="Martinez D."/>
            <person name="Putnam N.H."/>
            <person name="Zhou S."/>
            <person name="Allen A.E."/>
            <person name="Apt K.E."/>
            <person name="Bechner M."/>
            <person name="Brzezinski M.A."/>
            <person name="Chaal B.K."/>
            <person name="Chiovitti A."/>
            <person name="Davis A.K."/>
            <person name="Demarest M.S."/>
            <person name="Detter J.C."/>
            <person name="Glavina T."/>
            <person name="Goodstein D."/>
            <person name="Hadi M.Z."/>
            <person name="Hellsten U."/>
            <person name="Hildebrand M."/>
            <person name="Jenkins B.D."/>
            <person name="Jurka J."/>
            <person name="Kapitonov V.V."/>
            <person name="Kroger N."/>
            <person name="Lau W.W."/>
            <person name="Lane T.W."/>
            <person name="Larimer F.W."/>
            <person name="Lippmeier J.C."/>
            <person name="Lucas S."/>
            <person name="Medina M."/>
            <person name="Montsant A."/>
            <person name="Obornik M."/>
            <person name="Parker M.S."/>
            <person name="Palenik B."/>
            <person name="Pazour G.J."/>
            <person name="Richardson P.M."/>
            <person name="Rynearson T.A."/>
            <person name="Saito M.A."/>
            <person name="Schwartz D.C."/>
            <person name="Thamatrakoln K."/>
            <person name="Valentin K."/>
            <person name="Vardi A."/>
            <person name="Wilkerson F.P."/>
            <person name="Rokhsar D.S."/>
        </authorList>
    </citation>
    <scope>NUCLEOTIDE SEQUENCE [LARGE SCALE GENOMIC DNA]</scope>
    <source>
        <strain evidence="6 7">CCMP1335</strain>
    </source>
</reference>
<dbReference type="Pfam" id="PF01363">
    <property type="entry name" value="FYVE"/>
    <property type="match status" value="1"/>
</dbReference>
<dbReference type="PANTHER" id="PTHR47794:SF1">
    <property type="entry name" value="VACUOLAR PROTEIN SORTING-ASSOCIATED PROTEIN 27"/>
    <property type="match status" value="1"/>
</dbReference>
<gene>
    <name evidence="6" type="ORF">THAPSDRAFT_262068</name>
</gene>
<dbReference type="GO" id="GO:0008270">
    <property type="term" value="F:zinc ion binding"/>
    <property type="evidence" value="ECO:0007669"/>
    <property type="project" value="UniProtKB-KW"/>
</dbReference>
<dbReference type="AlphaFoldDB" id="B8C171"/>
<dbReference type="SUPFAM" id="SSF57903">
    <property type="entry name" value="FYVE/PHD zinc finger"/>
    <property type="match status" value="1"/>
</dbReference>
<dbReference type="PANTHER" id="PTHR47794">
    <property type="entry name" value="VACUOLAR PROTEIN SORTING-ASSOCIATED PROTEIN 27"/>
    <property type="match status" value="1"/>
</dbReference>
<dbReference type="InterPro" id="IPR013083">
    <property type="entry name" value="Znf_RING/FYVE/PHD"/>
</dbReference>